<feature type="region of interest" description="Disordered" evidence="1">
    <location>
        <begin position="180"/>
        <end position="205"/>
    </location>
</feature>
<feature type="region of interest" description="Disordered" evidence="1">
    <location>
        <begin position="680"/>
        <end position="746"/>
    </location>
</feature>
<gene>
    <name evidence="3" type="ORF">ONZ51_g2168</name>
</gene>
<dbReference type="PANTHER" id="PTHR38248">
    <property type="entry name" value="FUNK1 6"/>
    <property type="match status" value="1"/>
</dbReference>
<feature type="compositionally biased region" description="Polar residues" evidence="1">
    <location>
        <begin position="715"/>
        <end position="742"/>
    </location>
</feature>
<dbReference type="SUPFAM" id="SSF56112">
    <property type="entry name" value="Protein kinase-like (PK-like)"/>
    <property type="match status" value="1"/>
</dbReference>
<dbReference type="AlphaFoldDB" id="A0AAD7XE62"/>
<dbReference type="GO" id="GO:0004672">
    <property type="term" value="F:protein kinase activity"/>
    <property type="evidence" value="ECO:0007669"/>
    <property type="project" value="InterPro"/>
</dbReference>
<reference evidence="3" key="1">
    <citation type="submission" date="2022-11" db="EMBL/GenBank/DDBJ databases">
        <title>Genome Sequence of Cubamyces cubensis.</title>
        <authorList>
            <person name="Buettner E."/>
        </authorList>
    </citation>
    <scope>NUCLEOTIDE SEQUENCE</scope>
    <source>
        <strain evidence="3">MPL-01</strain>
    </source>
</reference>
<feature type="compositionally biased region" description="Polar residues" evidence="1">
    <location>
        <begin position="689"/>
        <end position="699"/>
    </location>
</feature>
<evidence type="ECO:0000256" key="1">
    <source>
        <dbReference type="SAM" id="MobiDB-lite"/>
    </source>
</evidence>
<feature type="compositionally biased region" description="Basic and acidic residues" evidence="1">
    <location>
        <begin position="853"/>
        <end position="866"/>
    </location>
</feature>
<feature type="domain" description="Fungal-type protein kinase" evidence="2">
    <location>
        <begin position="249"/>
        <end position="624"/>
    </location>
</feature>
<keyword evidence="4" id="KW-1185">Reference proteome</keyword>
<dbReference type="Pfam" id="PF17667">
    <property type="entry name" value="Pkinase_fungal"/>
    <property type="match status" value="1"/>
</dbReference>
<dbReference type="Gene3D" id="1.10.510.10">
    <property type="entry name" value="Transferase(Phosphotransferase) domain 1"/>
    <property type="match status" value="1"/>
</dbReference>
<dbReference type="InterPro" id="IPR011009">
    <property type="entry name" value="Kinase-like_dom_sf"/>
</dbReference>
<evidence type="ECO:0000259" key="2">
    <source>
        <dbReference type="Pfam" id="PF17667"/>
    </source>
</evidence>
<feature type="compositionally biased region" description="Basic and acidic residues" evidence="1">
    <location>
        <begin position="185"/>
        <end position="205"/>
    </location>
</feature>
<evidence type="ECO:0000313" key="3">
    <source>
        <dbReference type="EMBL" id="KAJ8494670.1"/>
    </source>
</evidence>
<feature type="region of interest" description="Disordered" evidence="1">
    <location>
        <begin position="853"/>
        <end position="895"/>
    </location>
</feature>
<dbReference type="InterPro" id="IPR040976">
    <property type="entry name" value="Pkinase_fungal"/>
</dbReference>
<accession>A0AAD7XE62</accession>
<comment type="caution">
    <text evidence="3">The sequence shown here is derived from an EMBL/GenBank/DDBJ whole genome shotgun (WGS) entry which is preliminary data.</text>
</comment>
<dbReference type="InterPro" id="IPR008266">
    <property type="entry name" value="Tyr_kinase_AS"/>
</dbReference>
<dbReference type="EMBL" id="JAPEVG010000033">
    <property type="protein sequence ID" value="KAJ8494670.1"/>
    <property type="molecule type" value="Genomic_DNA"/>
</dbReference>
<proteinExistence type="predicted"/>
<sequence length="895" mass="99887">MADFSNLLAGSPAPHSNAVTPPRTPSRTPDPDGPRQPELDVESPIPTDSQEKPRSAPVSTAPSGTLPLPKQPFSLNDASPAGKRTYHQSGRFCSVQDPNASEDRHRARLSMGGKMIIIEHTKFMELFVPAPTNEDEPTERLSSLDFRPVAVTPEADMYKAMMAALNHEWLLPNERVVATPNKADSTSDSRKKIDGGIYPREHAPEESQETRWGYIELSIECKTMSGAQQDTFDEDNEDPEPTAGARRSILGQIMTYSILVFDNQHRTHHYTLMILGDSSRIIRWDRSGVVATKKFNYVQNALMLAQFLWRFARMTPTQRGHDTTAVRVLPGSAEYKLMDEYASMTSKATSSKSSVGDHARQSFKKSLVDAPRWKLRVDDPDKGPQYFLVGKADFKASGLAGRGTRTYVALDISHRTRRTLAYLKDAWRVAHLNIDQEGDILKVLNNNEGGGPVKYVPTLRCHGDVEAQVTASQDVWEMKYGGKGLVCPLKTHRHYRLVVNEVGLPLSEFQCASELVGLLMCVITAHGQAYDRKGLIHRDISVGNVLIYPTLKKDKTTGKMQATRIALLADWELAKRIDEDDEGPRQPDRTGTWQFLSANSLSCPSKRIIVQDDMESIFHLLVYQAIRYLPHNCFDVGRFADQYFDGYEQDLRGVYYGGRVKITAMREGVLRDPLSHPLIFYVSEPPSPETTTSQDSSTPEDAPATGHVAIEDGPSSHSSASTNVEPGSHSTTPETSQPSTKETPALHPINNLFNDMLRCLKAHYTLNVPEILTSSSSADVDSDDDTTAPIRDHMGILEDYEDDLDDVTAMEPTLAKLEAEAGQLGSHRAMGKLFLRYYLQVNKWPKVDRVPDKLPEKYHRRDERRIAAGTKRSADPTFEVPDRPSKRSCTMGSRR</sequence>
<evidence type="ECO:0000313" key="4">
    <source>
        <dbReference type="Proteomes" id="UP001215151"/>
    </source>
</evidence>
<protein>
    <recommendedName>
        <fullName evidence="2">Fungal-type protein kinase domain-containing protein</fullName>
    </recommendedName>
</protein>
<feature type="region of interest" description="Disordered" evidence="1">
    <location>
        <begin position="1"/>
        <end position="87"/>
    </location>
</feature>
<dbReference type="Proteomes" id="UP001215151">
    <property type="component" value="Unassembled WGS sequence"/>
</dbReference>
<dbReference type="PROSITE" id="PS00109">
    <property type="entry name" value="PROTEIN_KINASE_TYR"/>
    <property type="match status" value="1"/>
</dbReference>
<feature type="compositionally biased region" description="Basic and acidic residues" evidence="1">
    <location>
        <begin position="29"/>
        <end position="38"/>
    </location>
</feature>
<organism evidence="3 4">
    <name type="scientific">Trametes cubensis</name>
    <dbReference type="NCBI Taxonomy" id="1111947"/>
    <lineage>
        <taxon>Eukaryota</taxon>
        <taxon>Fungi</taxon>
        <taxon>Dikarya</taxon>
        <taxon>Basidiomycota</taxon>
        <taxon>Agaricomycotina</taxon>
        <taxon>Agaricomycetes</taxon>
        <taxon>Polyporales</taxon>
        <taxon>Polyporaceae</taxon>
        <taxon>Trametes</taxon>
    </lineage>
</organism>
<name>A0AAD7XE62_9APHY</name>
<dbReference type="PANTHER" id="PTHR38248:SF2">
    <property type="entry name" value="FUNK1 11"/>
    <property type="match status" value="1"/>
</dbReference>